<evidence type="ECO:0000256" key="1">
    <source>
        <dbReference type="SAM" id="Phobius"/>
    </source>
</evidence>
<dbReference type="EMBL" id="FYEH01000002">
    <property type="protein sequence ID" value="SNB61646.1"/>
    <property type="molecule type" value="Genomic_DNA"/>
</dbReference>
<dbReference type="RefSeq" id="WP_165769417.1">
    <property type="nucleotide sequence ID" value="NZ_FYEH01000002.1"/>
</dbReference>
<accession>A0A212QQM8</accession>
<gene>
    <name evidence="2" type="ORF">SAMN07250955_102312</name>
</gene>
<protein>
    <submittedName>
        <fullName evidence="2">Uncharacterized protein</fullName>
    </submittedName>
</protein>
<proteinExistence type="predicted"/>
<dbReference type="AlphaFoldDB" id="A0A212QQM8"/>
<keyword evidence="1" id="KW-0472">Membrane</keyword>
<evidence type="ECO:0000313" key="3">
    <source>
        <dbReference type="Proteomes" id="UP000197065"/>
    </source>
</evidence>
<keyword evidence="1" id="KW-0812">Transmembrane</keyword>
<reference evidence="2 3" key="1">
    <citation type="submission" date="2017-06" db="EMBL/GenBank/DDBJ databases">
        <authorList>
            <person name="Kim H.J."/>
            <person name="Triplett B.A."/>
        </authorList>
    </citation>
    <scope>NUCLEOTIDE SEQUENCE [LARGE SCALE GENOMIC DNA]</scope>
    <source>
        <strain evidence="2 3">B29T1</strain>
    </source>
</reference>
<dbReference type="Proteomes" id="UP000197065">
    <property type="component" value="Unassembled WGS sequence"/>
</dbReference>
<keyword evidence="1" id="KW-1133">Transmembrane helix</keyword>
<organism evidence="2 3">
    <name type="scientific">Arboricoccus pini</name>
    <dbReference type="NCBI Taxonomy" id="1963835"/>
    <lineage>
        <taxon>Bacteria</taxon>
        <taxon>Pseudomonadati</taxon>
        <taxon>Pseudomonadota</taxon>
        <taxon>Alphaproteobacteria</taxon>
        <taxon>Geminicoccales</taxon>
        <taxon>Geminicoccaceae</taxon>
        <taxon>Arboricoccus</taxon>
    </lineage>
</organism>
<name>A0A212QQM8_9PROT</name>
<feature type="transmembrane region" description="Helical" evidence="1">
    <location>
        <begin position="30"/>
        <end position="52"/>
    </location>
</feature>
<keyword evidence="3" id="KW-1185">Reference proteome</keyword>
<evidence type="ECO:0000313" key="2">
    <source>
        <dbReference type="EMBL" id="SNB61646.1"/>
    </source>
</evidence>
<sequence length="57" mass="5624">MAAPGCLLIVLLPLLGGLIGHWAGGNAGMVWGLGLGAIAGVAIGAGMVWMLAKMKHS</sequence>